<dbReference type="GO" id="GO:0071897">
    <property type="term" value="P:DNA biosynthetic process"/>
    <property type="evidence" value="ECO:0007669"/>
    <property type="project" value="UniProtKB-ARBA"/>
</dbReference>
<dbReference type="GeneID" id="105842437"/>
<dbReference type="InterPro" id="IPR001584">
    <property type="entry name" value="Integrase_cat-core"/>
</dbReference>
<dbReference type="EnsemblMetazoa" id="XM_038015424.1">
    <property type="protein sequence ID" value="XP_037871352.1"/>
    <property type="gene ID" value="LOC105842437"/>
</dbReference>
<evidence type="ECO:0000313" key="3">
    <source>
        <dbReference type="Proteomes" id="UP000005204"/>
    </source>
</evidence>
<dbReference type="PROSITE" id="PS50994">
    <property type="entry name" value="INTEGRASE"/>
    <property type="match status" value="1"/>
</dbReference>
<dbReference type="CDD" id="cd01644">
    <property type="entry name" value="RT_pepA17"/>
    <property type="match status" value="1"/>
</dbReference>
<dbReference type="GO" id="GO:0042575">
    <property type="term" value="C:DNA polymerase complex"/>
    <property type="evidence" value="ECO:0007669"/>
    <property type="project" value="UniProtKB-ARBA"/>
</dbReference>
<dbReference type="InterPro" id="IPR043502">
    <property type="entry name" value="DNA/RNA_pol_sf"/>
</dbReference>
<dbReference type="GO" id="GO:0015074">
    <property type="term" value="P:DNA integration"/>
    <property type="evidence" value="ECO:0007669"/>
    <property type="project" value="InterPro"/>
</dbReference>
<reference evidence="2" key="2">
    <citation type="submission" date="2022-06" db="UniProtKB">
        <authorList>
            <consortium name="EnsemblMetazoa"/>
        </authorList>
    </citation>
    <scope>IDENTIFICATION</scope>
    <source>
        <strain evidence="2">p50T (Dazao)</strain>
    </source>
</reference>
<proteinExistence type="predicted"/>
<dbReference type="InterPro" id="IPR043128">
    <property type="entry name" value="Rev_trsase/Diguanyl_cyclase"/>
</dbReference>
<evidence type="ECO:0000259" key="1">
    <source>
        <dbReference type="PROSITE" id="PS50994"/>
    </source>
</evidence>
<feature type="domain" description="Integrase catalytic" evidence="1">
    <location>
        <begin position="1205"/>
        <end position="1391"/>
    </location>
</feature>
<dbReference type="SUPFAM" id="SSF53098">
    <property type="entry name" value="Ribonuclease H-like"/>
    <property type="match status" value="1"/>
</dbReference>
<keyword evidence="3" id="KW-1185">Reference proteome</keyword>
<dbReference type="InterPro" id="IPR040676">
    <property type="entry name" value="DUF5641"/>
</dbReference>
<dbReference type="GO" id="GO:0003676">
    <property type="term" value="F:nucleic acid binding"/>
    <property type="evidence" value="ECO:0007669"/>
    <property type="project" value="InterPro"/>
</dbReference>
<dbReference type="Pfam" id="PF05380">
    <property type="entry name" value="Peptidase_A17"/>
    <property type="match status" value="1"/>
</dbReference>
<dbReference type="InterPro" id="IPR008042">
    <property type="entry name" value="Retrotrans_Pao"/>
</dbReference>
<evidence type="ECO:0000313" key="2">
    <source>
        <dbReference type="EnsemblMetazoa" id="XP_037871352.1"/>
    </source>
</evidence>
<dbReference type="InterPro" id="IPR005312">
    <property type="entry name" value="DUF1759"/>
</dbReference>
<dbReference type="Gene3D" id="3.10.10.10">
    <property type="entry name" value="HIV Type 1 Reverse Transcriptase, subunit A, domain 1"/>
    <property type="match status" value="1"/>
</dbReference>
<dbReference type="Pfam" id="PF18701">
    <property type="entry name" value="DUF5641"/>
    <property type="match status" value="1"/>
</dbReference>
<organism evidence="2 3">
    <name type="scientific">Bombyx mori</name>
    <name type="common">Silk moth</name>
    <dbReference type="NCBI Taxonomy" id="7091"/>
    <lineage>
        <taxon>Eukaryota</taxon>
        <taxon>Metazoa</taxon>
        <taxon>Ecdysozoa</taxon>
        <taxon>Arthropoda</taxon>
        <taxon>Hexapoda</taxon>
        <taxon>Insecta</taxon>
        <taxon>Pterygota</taxon>
        <taxon>Neoptera</taxon>
        <taxon>Endopterygota</taxon>
        <taxon>Lepidoptera</taxon>
        <taxon>Glossata</taxon>
        <taxon>Ditrysia</taxon>
        <taxon>Bombycoidea</taxon>
        <taxon>Bombycidae</taxon>
        <taxon>Bombycinae</taxon>
        <taxon>Bombyx</taxon>
    </lineage>
</organism>
<name>A0A8R2QZP6_BOMMO</name>
<dbReference type="InterPro" id="IPR036397">
    <property type="entry name" value="RNaseH_sf"/>
</dbReference>
<dbReference type="Proteomes" id="UP000005204">
    <property type="component" value="Unassembled WGS sequence"/>
</dbReference>
<dbReference type="CDD" id="cd00303">
    <property type="entry name" value="retropepsin_like"/>
    <property type="match status" value="1"/>
</dbReference>
<dbReference type="RefSeq" id="XP_062527981.1">
    <property type="nucleotide sequence ID" value="XM_062671997.1"/>
</dbReference>
<sequence length="1508" mass="171226">MLFNVEPINKEASKALRYIIDITNKNLRALSTLGQPVQHWDTLIIHLMTSKLDQVTNRQWEEYRNSLCDSPTFSTFITFLNNRADLLETIEQTKLVKLQSDLSKNSNIKTKSLIVSENKLKPISCPMCKQSHFLFLCPEFRELSVQTRLEKVQQFGVCSNCLRVGHNSKICRLGPCTYCTVKHNTLLHVHNEPNSNSTTIALSAEHSTENSKLLSNCNNTTSLAFSAKHTTDSRLTLLSTALVQVEDFKGNQYTARVLLDNGSTANFISKDLVKRLNLSTYKIKSKVMGINAKISNCDEACEISFTSKNQVFRASIQCFVLPKISLCIPQISLCIPQIYINTKAIPIPSDIRLADPNFNTPSSIDILLGAEVFWDVIGSDRIHMGRNLPLLCDSKLGWLISGSIPQNSHPQQTCMLINSIHEDLTRFWELDSIATKHTLTADERACEQIFINTTSRNKNGRFVVNIPLKETPSVLGDSYTLAKRRFFSLENRLSRNENFKQQYVEFMKDYIKLGHMSENTNFKQSELSSSSYFLPHHGVIRESSTTTKLRVVFDGSAKTSSGKSFNDIQMVGPILQNDLLSILLRFRQHKYVVCADIEKMYRQILVNDSHCNYQQIIWREHPTHALKTYTLNTVTYGMSSSPYLATRCLMQLAQEHPDPSIQYTIANDFYMDDYISGNATIDTTISQCQSVISAFQAAQFNLRKWKSNSTEITQALLSNHNPSDIINLSENELSKTLGLNWHCTADVFSFNINLYPIVKVTKRHILSTISQIFDPIGLVVPCIVKAKIIMQQLWIAKCSWDDPVPTDIHDLWTEFQTTLPLLNSLEIPRWITCDLPVKLQLHVFSDASEKAYGTCIYVRSITSTGDVHVHLLTAKSKIAPIKATTIPRLELCAALLGSRLHKKVCQSLTLNFQKSIFWCDSTIVLGWLSSAPNLLKPFVRHRISEIQDNAGGSWRYVPSSENPADLVSRGLSADRINKFSLWWSGPQFLLNCEENWPTFPQIFSNLPDIVCSNQVDITENTHCLAKITEKCSSFCKLQRIVAYVIKFINKCQKKPTKQSSELEQSLNKLLKFSQQETFFEEYNLLSTGKTLPVKKTLLKLSPFLDSNELIRVGGRLNNSFYDYNVKHPILLSSSHKITHLIFNMFHITLKHVGPLLLLASIRHHYWPIGGRNLAKKTCHQCIKCCRIKANTLQPVMGNLPEQRLHLEFPFLDTGIDYAGPIMIADRKVRGCKLVKSFICVCVCLATRAVHLELVSDMTKEAFLAALSRFIARRGKPRNIFSDNGTTFVGAFNELARFLSQDLELRNFDSSIKFSFIPAYTPHFGGIWESAVKSTKYHLKRTLGLTNLTFEEMATCLTQIEAILNSRPLTPLSDDPSDLTPLTPAHFLIGRSVIFAPHPQVPDSTNITSLQRFRRIEYLKQHFWKRFSQEYISWLQQKSKWCKTSAEPLKVGDLVIVKEPSSSPLLWPLGRILQLYSGSDDIGRVADIYTRRGVIRRAFNTICPLPINY</sequence>
<dbReference type="SUPFAM" id="SSF56672">
    <property type="entry name" value="DNA/RNA polymerases"/>
    <property type="match status" value="1"/>
</dbReference>
<dbReference type="InterPro" id="IPR012337">
    <property type="entry name" value="RNaseH-like_sf"/>
</dbReference>
<dbReference type="Gene3D" id="3.30.420.10">
    <property type="entry name" value="Ribonuclease H-like superfamily/Ribonuclease H"/>
    <property type="match status" value="1"/>
</dbReference>
<dbReference type="PANTHER" id="PTHR47331">
    <property type="entry name" value="PHD-TYPE DOMAIN-CONTAINING PROTEIN"/>
    <property type="match status" value="1"/>
</dbReference>
<reference evidence="3" key="1">
    <citation type="journal article" date="2008" name="Insect Biochem. Mol. Biol.">
        <title>The genome of a lepidopteran model insect, the silkworm Bombyx mori.</title>
        <authorList>
            <consortium name="International Silkworm Genome Consortium"/>
        </authorList>
    </citation>
    <scope>NUCLEOTIDE SEQUENCE [LARGE SCALE GENOMIC DNA]</scope>
    <source>
        <strain evidence="3">p50T</strain>
    </source>
</reference>
<dbReference type="KEGG" id="bmor:105842437"/>
<dbReference type="Gene3D" id="3.30.70.270">
    <property type="match status" value="1"/>
</dbReference>
<dbReference type="InterPro" id="IPR021109">
    <property type="entry name" value="Peptidase_aspartic_dom_sf"/>
</dbReference>
<accession>A0A8R2QZP6</accession>
<dbReference type="Gene3D" id="2.40.70.10">
    <property type="entry name" value="Acid Proteases"/>
    <property type="match status" value="1"/>
</dbReference>
<dbReference type="PANTHER" id="PTHR47331:SF1">
    <property type="entry name" value="GAG-LIKE PROTEIN"/>
    <property type="match status" value="1"/>
</dbReference>
<dbReference type="Pfam" id="PF03564">
    <property type="entry name" value="DUF1759"/>
    <property type="match status" value="1"/>
</dbReference>
<protein>
    <recommendedName>
        <fullName evidence="1">Integrase catalytic domain-containing protein</fullName>
    </recommendedName>
</protein>